<keyword evidence="3 8" id="KW-0812">Transmembrane</keyword>
<protein>
    <submittedName>
        <fullName evidence="9">Hemolysin-III channel protein-like protein Izh2</fullName>
    </submittedName>
</protein>
<dbReference type="GO" id="GO:0006882">
    <property type="term" value="P:intracellular zinc ion homeostasis"/>
    <property type="evidence" value="ECO:0007669"/>
    <property type="project" value="TreeGrafter"/>
</dbReference>
<name>A0A4P9Y4R4_9FUNG</name>
<feature type="transmembrane region" description="Helical" evidence="8">
    <location>
        <begin position="238"/>
        <end position="258"/>
    </location>
</feature>
<evidence type="ECO:0000256" key="3">
    <source>
        <dbReference type="ARBA" id="ARBA00022692"/>
    </source>
</evidence>
<evidence type="ECO:0000256" key="7">
    <source>
        <dbReference type="SAM" id="MobiDB-lite"/>
    </source>
</evidence>
<feature type="transmembrane region" description="Helical" evidence="8">
    <location>
        <begin position="148"/>
        <end position="166"/>
    </location>
</feature>
<evidence type="ECO:0000256" key="5">
    <source>
        <dbReference type="ARBA" id="ARBA00023136"/>
    </source>
</evidence>
<feature type="binding site" evidence="6">
    <location>
        <position position="277"/>
    </location>
    <ligand>
        <name>Zn(2+)</name>
        <dbReference type="ChEBI" id="CHEBI:29105"/>
    </ligand>
</feature>
<feature type="transmembrane region" description="Helical" evidence="8">
    <location>
        <begin position="75"/>
        <end position="96"/>
    </location>
</feature>
<feature type="transmembrane region" description="Helical" evidence="8">
    <location>
        <begin position="108"/>
        <end position="128"/>
    </location>
</feature>
<sequence length="316" mass="35744">MRQRKEAKKEATSVDGTTAGHAGPRSAHTYLYTWDDLPAWMRDNRYILTGYRPPALSYLSCFKSLGYVHNESGNIYSHLLGALAYLSLGVYTLYQLEPLAHTAEWTDYMVMVCFFAGAVGCLTCSSAFHLLSCHSEGVCKAWNRCDHLGIVILIVGSYYPAVYYLFYCSPFLLRFCLTSISILGGMTAWACFSPRFQGHEFIWARIAIFIALGTAGIVPIGYSVYLHGWEHAMTAMQLPYYLAMGLSYISGALIYAARYRIPEKWFPGRFDIYFHSHQIFHFCVLAGVFAHYLGVMHSFIWRHTNNPACIPGLDML</sequence>
<dbReference type="InterPro" id="IPR004254">
    <property type="entry name" value="AdipoR/HlyIII-related"/>
</dbReference>
<evidence type="ECO:0000313" key="9">
    <source>
        <dbReference type="EMBL" id="RKP13966.1"/>
    </source>
</evidence>
<evidence type="ECO:0000256" key="2">
    <source>
        <dbReference type="ARBA" id="ARBA00007018"/>
    </source>
</evidence>
<keyword evidence="6" id="KW-0479">Metal-binding</keyword>
<feature type="transmembrane region" description="Helical" evidence="8">
    <location>
        <begin position="279"/>
        <end position="301"/>
    </location>
</feature>
<dbReference type="PANTHER" id="PTHR20855">
    <property type="entry name" value="ADIPOR/PROGESTIN RECEPTOR-RELATED"/>
    <property type="match status" value="1"/>
</dbReference>
<accession>A0A4P9Y4R4</accession>
<keyword evidence="4 8" id="KW-1133">Transmembrane helix</keyword>
<keyword evidence="6" id="KW-0862">Zinc</keyword>
<keyword evidence="5 8" id="KW-0472">Membrane</keyword>
<dbReference type="Pfam" id="PF03006">
    <property type="entry name" value="HlyIII"/>
    <property type="match status" value="1"/>
</dbReference>
<dbReference type="GO" id="GO:0038023">
    <property type="term" value="F:signaling receptor activity"/>
    <property type="evidence" value="ECO:0007669"/>
    <property type="project" value="TreeGrafter"/>
</dbReference>
<dbReference type="EMBL" id="KZ987911">
    <property type="protein sequence ID" value="RKP13966.1"/>
    <property type="molecule type" value="Genomic_DNA"/>
</dbReference>
<feature type="region of interest" description="Disordered" evidence="7">
    <location>
        <begin position="1"/>
        <end position="21"/>
    </location>
</feature>
<dbReference type="GO" id="GO:0046872">
    <property type="term" value="F:metal ion binding"/>
    <property type="evidence" value="ECO:0007669"/>
    <property type="project" value="UniProtKB-KW"/>
</dbReference>
<comment type="similarity">
    <text evidence="2">Belongs to the ADIPOR family.</text>
</comment>
<dbReference type="GO" id="GO:0016020">
    <property type="term" value="C:membrane"/>
    <property type="evidence" value="ECO:0007669"/>
    <property type="project" value="UniProtKB-SubCell"/>
</dbReference>
<dbReference type="Proteomes" id="UP000267251">
    <property type="component" value="Unassembled WGS sequence"/>
</dbReference>
<keyword evidence="10" id="KW-1185">Reference proteome</keyword>
<comment type="subcellular location">
    <subcellularLocation>
        <location evidence="1">Membrane</location>
        <topology evidence="1">Multi-pass membrane protein</topology>
    </subcellularLocation>
</comment>
<dbReference type="OrthoDB" id="529367at2759"/>
<evidence type="ECO:0000313" key="10">
    <source>
        <dbReference type="Proteomes" id="UP000267251"/>
    </source>
</evidence>
<reference evidence="10" key="1">
    <citation type="journal article" date="2018" name="Nat. Microbiol.">
        <title>Leveraging single-cell genomics to expand the fungal tree of life.</title>
        <authorList>
            <person name="Ahrendt S.R."/>
            <person name="Quandt C.A."/>
            <person name="Ciobanu D."/>
            <person name="Clum A."/>
            <person name="Salamov A."/>
            <person name="Andreopoulos B."/>
            <person name="Cheng J.F."/>
            <person name="Woyke T."/>
            <person name="Pelin A."/>
            <person name="Henrissat B."/>
            <person name="Reynolds N.K."/>
            <person name="Benny G.L."/>
            <person name="Smith M.E."/>
            <person name="James T.Y."/>
            <person name="Grigoriev I.V."/>
        </authorList>
    </citation>
    <scope>NUCLEOTIDE SEQUENCE [LARGE SCALE GENOMIC DNA]</scope>
</reference>
<evidence type="ECO:0000256" key="8">
    <source>
        <dbReference type="SAM" id="Phobius"/>
    </source>
</evidence>
<evidence type="ECO:0000256" key="4">
    <source>
        <dbReference type="ARBA" id="ARBA00022989"/>
    </source>
</evidence>
<dbReference type="PANTHER" id="PTHR20855:SF52">
    <property type="entry name" value="ADIPONECTIN RECEPTOR PROTEIN"/>
    <property type="match status" value="1"/>
</dbReference>
<feature type="binding site" evidence="6">
    <location>
        <position position="281"/>
    </location>
    <ligand>
        <name>Zn(2+)</name>
        <dbReference type="ChEBI" id="CHEBI:29105"/>
    </ligand>
</feature>
<feature type="binding site" evidence="6">
    <location>
        <position position="129"/>
    </location>
    <ligand>
        <name>Zn(2+)</name>
        <dbReference type="ChEBI" id="CHEBI:29105"/>
    </ligand>
</feature>
<gene>
    <name evidence="9" type="ORF">BJ684DRAFT_9315</name>
</gene>
<feature type="transmembrane region" description="Helical" evidence="8">
    <location>
        <begin position="204"/>
        <end position="226"/>
    </location>
</feature>
<evidence type="ECO:0000256" key="6">
    <source>
        <dbReference type="PIRSR" id="PIRSR604254-1"/>
    </source>
</evidence>
<evidence type="ECO:0000256" key="1">
    <source>
        <dbReference type="ARBA" id="ARBA00004141"/>
    </source>
</evidence>
<feature type="transmembrane region" description="Helical" evidence="8">
    <location>
        <begin position="172"/>
        <end position="192"/>
    </location>
</feature>
<proteinExistence type="inferred from homology"/>
<organism evidence="9 10">
    <name type="scientific">Piptocephalis cylindrospora</name>
    <dbReference type="NCBI Taxonomy" id="1907219"/>
    <lineage>
        <taxon>Eukaryota</taxon>
        <taxon>Fungi</taxon>
        <taxon>Fungi incertae sedis</taxon>
        <taxon>Zoopagomycota</taxon>
        <taxon>Zoopagomycotina</taxon>
        <taxon>Zoopagomycetes</taxon>
        <taxon>Zoopagales</taxon>
        <taxon>Piptocephalidaceae</taxon>
        <taxon>Piptocephalis</taxon>
    </lineage>
</organism>
<dbReference type="AlphaFoldDB" id="A0A4P9Y4R4"/>